<evidence type="ECO:0000256" key="5">
    <source>
        <dbReference type="ARBA" id="ARBA00047942"/>
    </source>
</evidence>
<dbReference type="Gene3D" id="3.40.50.150">
    <property type="entry name" value="Vaccinia Virus protein VP39"/>
    <property type="match status" value="1"/>
</dbReference>
<keyword evidence="4" id="KW-0949">S-adenosyl-L-methionine</keyword>
<evidence type="ECO:0000256" key="1">
    <source>
        <dbReference type="ARBA" id="ARBA00011900"/>
    </source>
</evidence>
<dbReference type="EC" id="2.1.1.72" evidence="1"/>
<sequence>MSSMEQKLAKVPCRQLELWTDTERVECRKYLSSQLITYIGNKRSLLNQIKIAVEHVKNLFGRDGLRTADIFSGSGVVSRLLKGYSSYLVSNDLEDYAAIIARCYLANRSEVNLTRLGELVADLNARVDNVEMPEGFIRELYSPRDEKHIKASDRVFYTIQNARRLDNYRRLIAETPKRYHDFLLAPLLSEASVHANTAGVFKGFYKNRNTKIGQFGGSGADALQRILGEIKLEVPVLSQHECRFDVYSSDANDVVRQVRDLDLAYFDPPYNQHPYGSNYFMLNLIASYKRPDEISQVSGIPVDWNRSDYNVRARAFERMADLVENTDAKFLLISFNDEGFISPSEMRGLLADFGTVKEYEHQYNAFRGSRSFKNRPIHVTEHLFLVEKR</sequence>
<dbReference type="EMBL" id="CP036278">
    <property type="protein sequence ID" value="QDU55964.1"/>
    <property type="molecule type" value="Genomic_DNA"/>
</dbReference>
<dbReference type="InterPro" id="IPR012327">
    <property type="entry name" value="MeTrfase_D12"/>
</dbReference>
<protein>
    <recommendedName>
        <fullName evidence="1">site-specific DNA-methyltransferase (adenine-specific)</fullName>
        <ecNumber evidence="1">2.1.1.72</ecNumber>
    </recommendedName>
</protein>
<dbReference type="Pfam" id="PF02086">
    <property type="entry name" value="MethyltransfD12"/>
    <property type="match status" value="1"/>
</dbReference>
<organism evidence="6 7">
    <name type="scientific">Aeoliella mucimassa</name>
    <dbReference type="NCBI Taxonomy" id="2527972"/>
    <lineage>
        <taxon>Bacteria</taxon>
        <taxon>Pseudomonadati</taxon>
        <taxon>Planctomycetota</taxon>
        <taxon>Planctomycetia</taxon>
        <taxon>Pirellulales</taxon>
        <taxon>Lacipirellulaceae</taxon>
        <taxon>Aeoliella</taxon>
    </lineage>
</organism>
<keyword evidence="2 6" id="KW-0489">Methyltransferase</keyword>
<evidence type="ECO:0000256" key="4">
    <source>
        <dbReference type="ARBA" id="ARBA00022691"/>
    </source>
</evidence>
<dbReference type="KEGG" id="amuc:Pan181_21660"/>
<dbReference type="Proteomes" id="UP000315750">
    <property type="component" value="Chromosome"/>
</dbReference>
<proteinExistence type="predicted"/>
<gene>
    <name evidence="6" type="primary">fokIM_2</name>
    <name evidence="6" type="ORF">Pan181_21660</name>
</gene>
<dbReference type="OrthoDB" id="9805629at2"/>
<keyword evidence="3 6" id="KW-0808">Transferase</keyword>
<keyword evidence="7" id="KW-1185">Reference proteome</keyword>
<evidence type="ECO:0000313" key="6">
    <source>
        <dbReference type="EMBL" id="QDU55964.1"/>
    </source>
</evidence>
<dbReference type="InterPro" id="IPR002052">
    <property type="entry name" value="DNA_methylase_N6_adenine_CS"/>
</dbReference>
<dbReference type="PROSITE" id="PS00092">
    <property type="entry name" value="N6_MTASE"/>
    <property type="match status" value="1"/>
</dbReference>
<dbReference type="PRINTS" id="PR00505">
    <property type="entry name" value="D12N6MTFRASE"/>
</dbReference>
<dbReference type="GO" id="GO:0003676">
    <property type="term" value="F:nucleic acid binding"/>
    <property type="evidence" value="ECO:0007669"/>
    <property type="project" value="InterPro"/>
</dbReference>
<dbReference type="GO" id="GO:0032259">
    <property type="term" value="P:methylation"/>
    <property type="evidence" value="ECO:0007669"/>
    <property type="project" value="UniProtKB-KW"/>
</dbReference>
<comment type="catalytic activity">
    <reaction evidence="5">
        <text>a 2'-deoxyadenosine in DNA + S-adenosyl-L-methionine = an N(6)-methyl-2'-deoxyadenosine in DNA + S-adenosyl-L-homocysteine + H(+)</text>
        <dbReference type="Rhea" id="RHEA:15197"/>
        <dbReference type="Rhea" id="RHEA-COMP:12418"/>
        <dbReference type="Rhea" id="RHEA-COMP:12419"/>
        <dbReference type="ChEBI" id="CHEBI:15378"/>
        <dbReference type="ChEBI" id="CHEBI:57856"/>
        <dbReference type="ChEBI" id="CHEBI:59789"/>
        <dbReference type="ChEBI" id="CHEBI:90615"/>
        <dbReference type="ChEBI" id="CHEBI:90616"/>
        <dbReference type="EC" id="2.1.1.72"/>
    </reaction>
</comment>
<evidence type="ECO:0000256" key="2">
    <source>
        <dbReference type="ARBA" id="ARBA00022603"/>
    </source>
</evidence>
<evidence type="ECO:0000313" key="7">
    <source>
        <dbReference type="Proteomes" id="UP000315750"/>
    </source>
</evidence>
<dbReference type="GO" id="GO:0009007">
    <property type="term" value="F:site-specific DNA-methyltransferase (adenine-specific) activity"/>
    <property type="evidence" value="ECO:0007669"/>
    <property type="project" value="UniProtKB-EC"/>
</dbReference>
<reference evidence="6 7" key="1">
    <citation type="submission" date="2019-02" db="EMBL/GenBank/DDBJ databases">
        <title>Deep-cultivation of Planctomycetes and their phenomic and genomic characterization uncovers novel biology.</title>
        <authorList>
            <person name="Wiegand S."/>
            <person name="Jogler M."/>
            <person name="Boedeker C."/>
            <person name="Pinto D."/>
            <person name="Vollmers J."/>
            <person name="Rivas-Marin E."/>
            <person name="Kohn T."/>
            <person name="Peeters S.H."/>
            <person name="Heuer A."/>
            <person name="Rast P."/>
            <person name="Oberbeckmann S."/>
            <person name="Bunk B."/>
            <person name="Jeske O."/>
            <person name="Meyerdierks A."/>
            <person name="Storesund J.E."/>
            <person name="Kallscheuer N."/>
            <person name="Luecker S."/>
            <person name="Lage O.M."/>
            <person name="Pohl T."/>
            <person name="Merkel B.J."/>
            <person name="Hornburger P."/>
            <person name="Mueller R.-W."/>
            <person name="Bruemmer F."/>
            <person name="Labrenz M."/>
            <person name="Spormann A.M."/>
            <person name="Op den Camp H."/>
            <person name="Overmann J."/>
            <person name="Amann R."/>
            <person name="Jetten M.S.M."/>
            <person name="Mascher T."/>
            <person name="Medema M.H."/>
            <person name="Devos D.P."/>
            <person name="Kaster A.-K."/>
            <person name="Ovreas L."/>
            <person name="Rohde M."/>
            <person name="Galperin M.Y."/>
            <person name="Jogler C."/>
        </authorList>
    </citation>
    <scope>NUCLEOTIDE SEQUENCE [LARGE SCALE GENOMIC DNA]</scope>
    <source>
        <strain evidence="6 7">Pan181</strain>
    </source>
</reference>
<dbReference type="InterPro" id="IPR029063">
    <property type="entry name" value="SAM-dependent_MTases_sf"/>
</dbReference>
<name>A0A518AMK8_9BACT</name>
<dbReference type="SUPFAM" id="SSF53335">
    <property type="entry name" value="S-adenosyl-L-methionine-dependent methyltransferases"/>
    <property type="match status" value="1"/>
</dbReference>
<dbReference type="REBASE" id="355762">
    <property type="entry name" value="M.PbaPan181ORF21660P"/>
</dbReference>
<accession>A0A518AMK8</accession>
<dbReference type="AlphaFoldDB" id="A0A518AMK8"/>
<evidence type="ECO:0000256" key="3">
    <source>
        <dbReference type="ARBA" id="ARBA00022679"/>
    </source>
</evidence>
<dbReference type="GO" id="GO:0009307">
    <property type="term" value="P:DNA restriction-modification system"/>
    <property type="evidence" value="ECO:0007669"/>
    <property type="project" value="InterPro"/>
</dbReference>